<name>A0ABP8TXL5_9ACTN</name>
<evidence type="ECO:0000313" key="2">
    <source>
        <dbReference type="Proteomes" id="UP001500212"/>
    </source>
</evidence>
<reference evidence="2" key="1">
    <citation type="journal article" date="2019" name="Int. J. Syst. Evol. Microbiol.">
        <title>The Global Catalogue of Microorganisms (GCM) 10K type strain sequencing project: providing services to taxonomists for standard genome sequencing and annotation.</title>
        <authorList>
            <consortium name="The Broad Institute Genomics Platform"/>
            <consortium name="The Broad Institute Genome Sequencing Center for Infectious Disease"/>
            <person name="Wu L."/>
            <person name="Ma J."/>
        </authorList>
    </citation>
    <scope>NUCLEOTIDE SEQUENCE [LARGE SCALE GENOMIC DNA]</scope>
    <source>
        <strain evidence="2">JCM 17938</strain>
    </source>
</reference>
<organism evidence="1 2">
    <name type="scientific">Actinoallomurus liliacearum</name>
    <dbReference type="NCBI Taxonomy" id="1080073"/>
    <lineage>
        <taxon>Bacteria</taxon>
        <taxon>Bacillati</taxon>
        <taxon>Actinomycetota</taxon>
        <taxon>Actinomycetes</taxon>
        <taxon>Streptosporangiales</taxon>
        <taxon>Thermomonosporaceae</taxon>
        <taxon>Actinoallomurus</taxon>
    </lineage>
</organism>
<proteinExistence type="predicted"/>
<evidence type="ECO:0000313" key="1">
    <source>
        <dbReference type="EMBL" id="GAA4616850.1"/>
    </source>
</evidence>
<dbReference type="Proteomes" id="UP001500212">
    <property type="component" value="Unassembled WGS sequence"/>
</dbReference>
<accession>A0ABP8TXL5</accession>
<comment type="caution">
    <text evidence="1">The sequence shown here is derived from an EMBL/GenBank/DDBJ whole genome shotgun (WGS) entry which is preliminary data.</text>
</comment>
<gene>
    <name evidence="1" type="ORF">GCM10023195_75020</name>
</gene>
<keyword evidence="2" id="KW-1185">Reference proteome</keyword>
<dbReference type="EMBL" id="BAABHJ010000038">
    <property type="protein sequence ID" value="GAA4616850.1"/>
    <property type="molecule type" value="Genomic_DNA"/>
</dbReference>
<sequence>MLSMRGWDTIYYGTDLIDYIGQEFEPETPNLGWTAERRPRATVPFWRDYLPDAVESS</sequence>
<protein>
    <submittedName>
        <fullName evidence="1">Uncharacterized protein</fullName>
    </submittedName>
</protein>